<dbReference type="InterPro" id="IPR038514">
    <property type="entry name" value="AAR2_C_sf"/>
</dbReference>
<evidence type="ECO:0000313" key="6">
    <source>
        <dbReference type="Proteomes" id="UP000249056"/>
    </source>
</evidence>
<feature type="compositionally biased region" description="Basic residues" evidence="2">
    <location>
        <begin position="588"/>
        <end position="597"/>
    </location>
</feature>
<evidence type="ECO:0000256" key="2">
    <source>
        <dbReference type="SAM" id="MobiDB-lite"/>
    </source>
</evidence>
<reference evidence="5 6" key="1">
    <citation type="submission" date="2018-06" db="EMBL/GenBank/DDBJ databases">
        <title>Genome Sequence of the Brown Rot Fungal Pathogen Monilinia fructigena.</title>
        <authorList>
            <person name="Landi L."/>
            <person name="De Miccolis Angelini R.M."/>
            <person name="Pollastro S."/>
            <person name="Abate D."/>
            <person name="Faretra F."/>
            <person name="Romanazzi G."/>
        </authorList>
    </citation>
    <scope>NUCLEOTIDE SEQUENCE [LARGE SCALE GENOMIC DNA]</scope>
    <source>
        <strain evidence="5 6">Mfrg269</strain>
    </source>
</reference>
<feature type="region of interest" description="Disordered" evidence="2">
    <location>
        <begin position="12"/>
        <end position="47"/>
    </location>
</feature>
<dbReference type="OrthoDB" id="201752at2759"/>
<dbReference type="Proteomes" id="UP000249056">
    <property type="component" value="Unassembled WGS sequence"/>
</dbReference>
<feature type="compositionally biased region" description="Low complexity" evidence="2">
    <location>
        <begin position="293"/>
        <end position="312"/>
    </location>
</feature>
<dbReference type="GO" id="GO:0000244">
    <property type="term" value="P:spliceosomal tri-snRNP complex assembly"/>
    <property type="evidence" value="ECO:0007669"/>
    <property type="project" value="TreeGrafter"/>
</dbReference>
<gene>
    <name evidence="5" type="ORF">DID88_004818</name>
</gene>
<comment type="similarity">
    <text evidence="1">Belongs to the AAR2 family.</text>
</comment>
<organism evidence="5 6">
    <name type="scientific">Monilinia fructigena</name>
    <dbReference type="NCBI Taxonomy" id="38457"/>
    <lineage>
        <taxon>Eukaryota</taxon>
        <taxon>Fungi</taxon>
        <taxon>Dikarya</taxon>
        <taxon>Ascomycota</taxon>
        <taxon>Pezizomycotina</taxon>
        <taxon>Leotiomycetes</taxon>
        <taxon>Helotiales</taxon>
        <taxon>Sclerotiniaceae</taxon>
        <taxon>Monilinia</taxon>
    </lineage>
</organism>
<dbReference type="InterPro" id="IPR033648">
    <property type="entry name" value="AAR2_C"/>
</dbReference>
<dbReference type="Pfam" id="PF05282">
    <property type="entry name" value="AAR2"/>
    <property type="match status" value="1"/>
</dbReference>
<proteinExistence type="inferred from homology"/>
<dbReference type="CDD" id="cd13777">
    <property type="entry name" value="Aar2_N"/>
    <property type="match status" value="1"/>
</dbReference>
<feature type="region of interest" description="Disordered" evidence="2">
    <location>
        <begin position="575"/>
        <end position="613"/>
    </location>
</feature>
<feature type="region of interest" description="Disordered" evidence="2">
    <location>
        <begin position="97"/>
        <end position="135"/>
    </location>
</feature>
<name>A0A395IRM3_9HELO</name>
<dbReference type="EMBL" id="QKRW01000025">
    <property type="protein sequence ID" value="RAL62248.1"/>
    <property type="molecule type" value="Genomic_DNA"/>
</dbReference>
<dbReference type="InterPro" id="IPR033647">
    <property type="entry name" value="Aar2_N"/>
</dbReference>
<dbReference type="PANTHER" id="PTHR12689:SF4">
    <property type="entry name" value="PROTEIN AAR2 HOMOLOG"/>
    <property type="match status" value="1"/>
</dbReference>
<evidence type="ECO:0000256" key="1">
    <source>
        <dbReference type="ARBA" id="ARBA00006281"/>
    </source>
</evidence>
<comment type="caution">
    <text evidence="5">The sequence shown here is derived from an EMBL/GenBank/DDBJ whole genome shotgun (WGS) entry which is preliminary data.</text>
</comment>
<feature type="compositionally biased region" description="Polar residues" evidence="2">
    <location>
        <begin position="110"/>
        <end position="133"/>
    </location>
</feature>
<dbReference type="Gene3D" id="2.60.34.20">
    <property type="match status" value="1"/>
</dbReference>
<dbReference type="Pfam" id="PF20981">
    <property type="entry name" value="AAR2_1st"/>
    <property type="match status" value="1"/>
</dbReference>
<accession>A0A395IRM3</accession>
<dbReference type="InterPro" id="IPR038516">
    <property type="entry name" value="AAR2_N_sf"/>
</dbReference>
<dbReference type="CDD" id="cd13778">
    <property type="entry name" value="Aar2_C"/>
    <property type="match status" value="1"/>
</dbReference>
<protein>
    <recommendedName>
        <fullName evidence="7">Aar2 protein</fullName>
    </recommendedName>
</protein>
<evidence type="ECO:0000259" key="4">
    <source>
        <dbReference type="Pfam" id="PF20981"/>
    </source>
</evidence>
<keyword evidence="6" id="KW-1185">Reference proteome</keyword>
<dbReference type="InterPro" id="IPR007946">
    <property type="entry name" value="AAR2"/>
</dbReference>
<sequence>MSEDPLIDALASADNQGLPPATIDESISEAIGTTKTEETTTKSDPSFIQNQISLQRSSSTAKSHVSALSGQLSIKSSGSSPRLGFSAIAINYDGDKVSEDGQRRSRSDFNKGNSGEINKTTLPKSDSHSSGLSIRSEKSVHSVNVVGSYPLGSLRVHSPSPTRELGAEQHGVLKEGDVVIIRNLPTGTVFGYDTKAITIKTEGALEGVKQIPAGAHFFWGGAGNGSFRTGFWFMTMKLASDEYGETHVLRWDNYHESLEEELSEAEKRIQKTSIPEIVGKLELYLTNTSGADPVPTESVSTSPSFLNSPSSPIVADGTDGTSMWRRLTSCVKHPYLKRVTGGKWNSWKVSSSHDIKTTELQVSNAPRDAKSSSTNFDSDDFLDFVFPRNSHTFSSMSSGRERTEQALDSSDHIIDVITRCTFEDSEEIIGELQFCYVTGMMLGNLACMEQWGIMVSKLFGAYRLSMDHPVFFRKVITAVHAQFMYDEEGFETSIFDHDSHLGDELKVILTKFKSRLNEQLLSNGSNITREQEEVGNAFEAFESWLWKWGWDLRGNYLRSGKFQLEDGEMIDAELKDFEDEDERGRKSDKSKKTKNNRISRSGFPGLYQTHPRS</sequence>
<feature type="compositionally biased region" description="Basic and acidic residues" evidence="2">
    <location>
        <begin position="97"/>
        <end position="109"/>
    </location>
</feature>
<feature type="domain" description="AAR2 C-terminal" evidence="3">
    <location>
        <begin position="387"/>
        <end position="552"/>
    </location>
</feature>
<feature type="domain" description="AAR2 N-terminal" evidence="4">
    <location>
        <begin position="176"/>
        <end position="341"/>
    </location>
</feature>
<feature type="region of interest" description="Disordered" evidence="2">
    <location>
        <begin position="292"/>
        <end position="312"/>
    </location>
</feature>
<evidence type="ECO:0000259" key="3">
    <source>
        <dbReference type="Pfam" id="PF05282"/>
    </source>
</evidence>
<dbReference type="AlphaFoldDB" id="A0A395IRM3"/>
<evidence type="ECO:0000313" key="5">
    <source>
        <dbReference type="EMBL" id="RAL62248.1"/>
    </source>
</evidence>
<dbReference type="Gene3D" id="1.25.40.550">
    <property type="entry name" value="Aar2, C-terminal domain-like"/>
    <property type="match status" value="1"/>
</dbReference>
<evidence type="ECO:0008006" key="7">
    <source>
        <dbReference type="Google" id="ProtNLM"/>
    </source>
</evidence>
<dbReference type="PANTHER" id="PTHR12689">
    <property type="entry name" value="A1 CISTRON SPLICING FACTOR AAR2-RELATED"/>
    <property type="match status" value="1"/>
</dbReference>